<dbReference type="RefSeq" id="WP_007924993.1">
    <property type="nucleotide sequence ID" value="NZ_ALWX01000011.1"/>
</dbReference>
<dbReference type="PATRIC" id="fig|1210046.3.peg.595"/>
<dbReference type="AlphaFoldDB" id="K1E5G5"/>
<keyword evidence="1" id="KW-0812">Transmembrane</keyword>
<dbReference type="GO" id="GO:0016874">
    <property type="term" value="F:ligase activity"/>
    <property type="evidence" value="ECO:0007669"/>
    <property type="project" value="UniProtKB-KW"/>
</dbReference>
<proteinExistence type="predicted"/>
<feature type="transmembrane region" description="Helical" evidence="1">
    <location>
        <begin position="6"/>
        <end position="31"/>
    </location>
</feature>
<dbReference type="Proteomes" id="UP000288711">
    <property type="component" value="Unassembled WGS sequence"/>
</dbReference>
<dbReference type="eggNOG" id="ENOG5031Y22">
    <property type="taxonomic scope" value="Bacteria"/>
</dbReference>
<dbReference type="OrthoDB" id="3425454at2"/>
<dbReference type="EMBL" id="ALWX01000011">
    <property type="protein sequence ID" value="EKA62276.1"/>
    <property type="molecule type" value="Genomic_DNA"/>
</dbReference>
<reference evidence="3" key="3">
    <citation type="submission" date="2017-11" db="EMBL/GenBank/DDBJ databases">
        <authorList>
            <person name="Seuylemezian A."/>
            <person name="Cooper K."/>
            <person name="Vaishampayan P."/>
        </authorList>
    </citation>
    <scope>NUCLEOTIDE SEQUENCE</scope>
    <source>
        <strain evidence="3">PVAS-1</strain>
    </source>
</reference>
<accession>K1E5G5</accession>
<evidence type="ECO:0000313" key="5">
    <source>
        <dbReference type="Proteomes" id="UP000288711"/>
    </source>
</evidence>
<reference evidence="3 5" key="1">
    <citation type="journal article" date="2009" name="Int. J. Syst. Evol. Microbiol.">
        <title>Janibacter hoylei sp. nov., Bacillus isronensis sp. nov. and Bacillus aryabhattai sp. nov., isolated from cryotubes used for collecting air from the upper atmosphere.</title>
        <authorList>
            <person name="Shivaji S."/>
            <person name="Chaturvedi P."/>
            <person name="Begum Z."/>
            <person name="Pindi P.K."/>
            <person name="Manorama R."/>
            <person name="Padmanaban D.A."/>
            <person name="Shouche Y.S."/>
            <person name="Pawar S."/>
            <person name="Vaishampayan P."/>
            <person name="Dutt C.B."/>
            <person name="Datta G.N."/>
            <person name="Manchanda R.K."/>
            <person name="Rao U.R."/>
            <person name="Bhargava P.M."/>
            <person name="Narlikar J.V."/>
        </authorList>
    </citation>
    <scope>NUCLEOTIDE SEQUENCE [LARGE SCALE GENOMIC DNA]</scope>
    <source>
        <strain evidence="3 5">PVAS-1</strain>
    </source>
</reference>
<evidence type="ECO:0000256" key="1">
    <source>
        <dbReference type="SAM" id="Phobius"/>
    </source>
</evidence>
<keyword evidence="1" id="KW-0472">Membrane</keyword>
<dbReference type="Proteomes" id="UP000004474">
    <property type="component" value="Unassembled WGS sequence"/>
</dbReference>
<keyword evidence="1" id="KW-1133">Transmembrane helix</keyword>
<dbReference type="STRING" id="1210046.B277_03083"/>
<protein>
    <submittedName>
        <fullName evidence="3">Phosphoribosylamine--glycine ligase</fullName>
    </submittedName>
</protein>
<name>K1E5G5_9MICO</name>
<sequence>MDTGDVALLISTLSLVIAGASLGWQVAQWLLSAGRARAVLMHGMLHGAGAFVGPVRKDGSGYDLKILHRQGFEGIAVVGIQVTNHGRAPLFVEGVSLAPRGGVMRFVPIAELHGPDLPHRLEAGTNASWYTIADHAATLAASSRDVLREKVSGVYMTAQLGTGNTVETKRTLRV</sequence>
<evidence type="ECO:0000313" key="4">
    <source>
        <dbReference type="Proteomes" id="UP000004474"/>
    </source>
</evidence>
<organism evidence="2 4">
    <name type="scientific">Janibacter hoylei PVAS-1</name>
    <dbReference type="NCBI Taxonomy" id="1210046"/>
    <lineage>
        <taxon>Bacteria</taxon>
        <taxon>Bacillati</taxon>
        <taxon>Actinomycetota</taxon>
        <taxon>Actinomycetes</taxon>
        <taxon>Micrococcales</taxon>
        <taxon>Intrasporangiaceae</taxon>
        <taxon>Janibacter</taxon>
    </lineage>
</organism>
<reference evidence="2 4" key="2">
    <citation type="journal article" date="2012" name="J. Bacteriol.">
        <title>Genome Sequence of Janibacter hoylei MTCC8307, Isolated from the Stratospheric Air.</title>
        <authorList>
            <person name="Pawar S.P."/>
            <person name="Dhotre D.P."/>
            <person name="Shetty S.A."/>
            <person name="Chowdhury S.P."/>
            <person name="Chaudhari B.L."/>
            <person name="Shouche Y.S."/>
        </authorList>
    </citation>
    <scope>NUCLEOTIDE SEQUENCE [LARGE SCALE GENOMIC DNA]</scope>
    <source>
        <strain evidence="2 4">PVAS-1</strain>
    </source>
</reference>
<dbReference type="EMBL" id="PIPF01000001">
    <property type="protein sequence ID" value="RWU85757.1"/>
    <property type="molecule type" value="Genomic_DNA"/>
</dbReference>
<evidence type="ECO:0000313" key="2">
    <source>
        <dbReference type="EMBL" id="EKA62276.1"/>
    </source>
</evidence>
<comment type="caution">
    <text evidence="2">The sequence shown here is derived from an EMBL/GenBank/DDBJ whole genome shotgun (WGS) entry which is preliminary data.</text>
</comment>
<keyword evidence="3" id="KW-0436">Ligase</keyword>
<keyword evidence="5" id="KW-1185">Reference proteome</keyword>
<evidence type="ECO:0000313" key="3">
    <source>
        <dbReference type="EMBL" id="RWU85757.1"/>
    </source>
</evidence>
<gene>
    <name evidence="2" type="ORF">B277_03083</name>
    <name evidence="3" type="ORF">CWN80_01990</name>
</gene>